<organism evidence="1 2">
    <name type="scientific">Blastopirellula marina</name>
    <dbReference type="NCBI Taxonomy" id="124"/>
    <lineage>
        <taxon>Bacteria</taxon>
        <taxon>Pseudomonadati</taxon>
        <taxon>Planctomycetota</taxon>
        <taxon>Planctomycetia</taxon>
        <taxon>Pirellulales</taxon>
        <taxon>Pirellulaceae</taxon>
        <taxon>Blastopirellula</taxon>
    </lineage>
</organism>
<comment type="caution">
    <text evidence="1">The sequence shown here is derived from an EMBL/GenBank/DDBJ whole genome shotgun (WGS) entry which is preliminary data.</text>
</comment>
<dbReference type="EMBL" id="PUIA01000042">
    <property type="protein sequence ID" value="PQO29190.1"/>
    <property type="molecule type" value="Genomic_DNA"/>
</dbReference>
<evidence type="ECO:0000313" key="1">
    <source>
        <dbReference type="EMBL" id="PQO29190.1"/>
    </source>
</evidence>
<proteinExistence type="predicted"/>
<protein>
    <submittedName>
        <fullName evidence="1">ADP-ribosylation factor-directed GTPase activating protein isoform b</fullName>
    </submittedName>
</protein>
<dbReference type="OrthoDB" id="228501at2"/>
<reference evidence="1 2" key="1">
    <citation type="submission" date="2018-02" db="EMBL/GenBank/DDBJ databases">
        <title>Comparative genomes isolates from brazilian mangrove.</title>
        <authorList>
            <person name="Araujo J.E."/>
            <person name="Taketani R.G."/>
            <person name="Silva M.C.P."/>
            <person name="Loureco M.V."/>
            <person name="Andreote F.D."/>
        </authorList>
    </citation>
    <scope>NUCLEOTIDE SEQUENCE [LARGE SCALE GENOMIC DNA]</scope>
    <source>
        <strain evidence="1 2">HEX-2 MGV</strain>
    </source>
</reference>
<dbReference type="Proteomes" id="UP000240009">
    <property type="component" value="Unassembled WGS sequence"/>
</dbReference>
<evidence type="ECO:0000313" key="2">
    <source>
        <dbReference type="Proteomes" id="UP000240009"/>
    </source>
</evidence>
<gene>
    <name evidence="1" type="ORF">C5Y96_15695</name>
</gene>
<accession>A0A2S8FAN7</accession>
<sequence length="372" mass="41521">MPPICQRFLGLLFILSLASCRPMPPEISQNALPISAAEKIEPEKLRDRIDEVLDFTLKHRHLNTQDHAAWQILHGSLAFGRAFPVMHEGMPIPVVDYLAEGGKMNGWTIERGNRLESKEEGTDNFGMRAVTEPGTRAGQGHFDQWLAILSQCDVPPEATFVVGPDTFTMTNFVQQVQLDTSRNHLREFSWTLIGLTKYFPTDHSWTDSTGKQWSIADLAAIEIEQGLANGACGGTHRLIGLTMALNRRKKAGLPIEGVWADADKLIQESVAAAREYQNPNGALSVNYFQRPGSSPDLAENLGTTGHTLEFLSLALDDEQLKEEWVRRAASYQCEVFERTQQVSLECGALYHAAHGLVLYRERVYGPREYSAE</sequence>
<dbReference type="AlphaFoldDB" id="A0A2S8FAN7"/>
<dbReference type="PROSITE" id="PS51257">
    <property type="entry name" value="PROKAR_LIPOPROTEIN"/>
    <property type="match status" value="1"/>
</dbReference>
<name>A0A2S8FAN7_9BACT</name>